<evidence type="ECO:0000313" key="3">
    <source>
        <dbReference type="Proteomes" id="UP000693970"/>
    </source>
</evidence>
<name>A0A9K3KWH6_9STRA</name>
<dbReference type="Pfam" id="PF12422">
    <property type="entry name" value="Condensin2nSMC"/>
    <property type="match status" value="1"/>
</dbReference>
<proteinExistence type="predicted"/>
<dbReference type="GO" id="GO:0000796">
    <property type="term" value="C:condensin complex"/>
    <property type="evidence" value="ECO:0007669"/>
    <property type="project" value="TreeGrafter"/>
</dbReference>
<evidence type="ECO:0000313" key="2">
    <source>
        <dbReference type="EMBL" id="KAG7350521.1"/>
    </source>
</evidence>
<feature type="compositionally biased region" description="Basic and acidic residues" evidence="1">
    <location>
        <begin position="691"/>
        <end position="706"/>
    </location>
</feature>
<comment type="caution">
    <text evidence="2">The sequence shown here is derived from an EMBL/GenBank/DDBJ whole genome shotgun (WGS) entry which is preliminary data.</text>
</comment>
<dbReference type="PANTHER" id="PTHR16199:SF4">
    <property type="entry name" value="CONDENSIN-2 COMPLEX SUBUNIT G2"/>
    <property type="match status" value="1"/>
</dbReference>
<feature type="compositionally biased region" description="Basic residues" evidence="1">
    <location>
        <begin position="680"/>
        <end position="689"/>
    </location>
</feature>
<keyword evidence="3" id="KW-1185">Reference proteome</keyword>
<feature type="compositionally biased region" description="Polar residues" evidence="1">
    <location>
        <begin position="1050"/>
        <end position="1060"/>
    </location>
</feature>
<reference evidence="2" key="2">
    <citation type="submission" date="2021-04" db="EMBL/GenBank/DDBJ databases">
        <authorList>
            <person name="Podell S."/>
        </authorList>
    </citation>
    <scope>NUCLEOTIDE SEQUENCE</scope>
    <source>
        <strain evidence="2">Hildebrandi</strain>
    </source>
</reference>
<dbReference type="Proteomes" id="UP000693970">
    <property type="component" value="Unassembled WGS sequence"/>
</dbReference>
<dbReference type="EMBL" id="JAGRRH010000018">
    <property type="protein sequence ID" value="KAG7350521.1"/>
    <property type="molecule type" value="Genomic_DNA"/>
</dbReference>
<evidence type="ECO:0000256" key="1">
    <source>
        <dbReference type="SAM" id="MobiDB-lite"/>
    </source>
</evidence>
<organism evidence="2 3">
    <name type="scientific">Nitzschia inconspicua</name>
    <dbReference type="NCBI Taxonomy" id="303405"/>
    <lineage>
        <taxon>Eukaryota</taxon>
        <taxon>Sar</taxon>
        <taxon>Stramenopiles</taxon>
        <taxon>Ochrophyta</taxon>
        <taxon>Bacillariophyta</taxon>
        <taxon>Bacillariophyceae</taxon>
        <taxon>Bacillariophycidae</taxon>
        <taxon>Bacillariales</taxon>
        <taxon>Bacillariaceae</taxon>
        <taxon>Nitzschia</taxon>
    </lineage>
</organism>
<protein>
    <submittedName>
        <fullName evidence="2">Condensin II non structural maintenance of chromosomes domain containing protein</fullName>
    </submittedName>
</protein>
<dbReference type="GO" id="GO:0000070">
    <property type="term" value="P:mitotic sister chromatid segregation"/>
    <property type="evidence" value="ECO:0007669"/>
    <property type="project" value="TreeGrafter"/>
</dbReference>
<feature type="region of interest" description="Disordered" evidence="1">
    <location>
        <begin position="679"/>
        <end position="709"/>
    </location>
</feature>
<dbReference type="PANTHER" id="PTHR16199">
    <property type="entry name" value="CONDENSIN-2 COMPLEX SUBUNIT G2"/>
    <property type="match status" value="1"/>
</dbReference>
<accession>A0A9K3KWH6</accession>
<dbReference type="GO" id="GO:0005634">
    <property type="term" value="C:nucleus"/>
    <property type="evidence" value="ECO:0007669"/>
    <property type="project" value="InterPro"/>
</dbReference>
<sequence>MPMLSFAASAETTTEVVAIKALLSAVDGGSDNRVEGDKYNIRNLLRLFEPVKRKDALIAGNTSKQQTTLLLRSLQTCNKGQLKRFFNNVQSIVECVIVDEAYLLPTADETDLKEDSSKEDAKSKECLRFLEYVVMCVQAVLDSRILRRQQDSLAEDQSKNLRATKQLKMPSPVIDVALSMHDILFGLHSSGIGAVSTENAVLNLCETWWLANGERREALIVQCLPLLVLRACDEEDCFTNKTHIQRLYKLRDAFHCIDFADQSSDSLRKLVLRVASNPLCIKLPEGKKLLSSLMQDGDLVRDLHLAFRAQIPAAKDTVLEAYGEIYHRAWKDARESPSHDEISEDNNIDSKPIRQIIEEEVLQDLMYSVIHLASPKTFNAVLKVLEPLHVDKKNKDVAGMLYRLYNPILWRSLAATNPTVRHNAVLLLEKVFPLNDPHHVSGQNSTKESVLKGLKALRDALADVDPIVRAVASKASCGICAVFWEALPAGEIRNLLQVIVLEHSSDKGSAAVRVASVEAISMLLGSDQSHGVLRALLPSVGNLIHDRAERVRLAVVRMLIRIKTIPGIRFYHVVPVDQLLARLVAEAEYHGGPRTNVAKELTALLLNSYFPQGEKASGGELLKRTVSLLLTNPNASAIFYANVMEYLEVESVVKLILALSNCLKSAVTTDQAAQLNEMRLHKKRQHSRSSKMPDHRENGGTKDFGPHDQVSADDTTLMAALSNTINVLWESVLEKLDKHSESPHKQALKGMESEMNAAENERSIESFQTCTSLLACAGRLDKKAVNEVVAHVSSTLKNIPKDPSESYLPLVASYLSFLCSSGYVVEVARCVSESIKLSFGEEDCGLLSPALEGISVRRRNSRRLSKKVNEDSLASLSPSMAWSIIDGFLQGMNNECVQGRKSILNSDVALSAVLEAFRKGIQHAERILTLSRGSFGTFPENDEAERIISACEAYGRLALHKETVLSLKNDTDARRNRELALLLQWTTNVVVPALAPCEQGSAPLPDLDISHISTASDSGGLLPPRSPNLTSPPKQKQNRGRTPESMRVHMTSSFPSRGHSTSNASMAFAASILASSCFISSEWLAAGVSEPGAITEASLLWCDVFEDLDACLVDAIFPAFIRLGVHLKRVSGSTALLQKLFVVCNKYIETEDSNCFMIAMETARSLLGRQSHDLDSFVTLFLNIAELIIPSEQQVVVQLESSEHLVGLWQKGGSMAIFLDLFDSSRIARRHLADALASSMSLSGDENNPLHAFKVNCLSVLSNTMGRGAVAEIFENLGTEIPQGGNGDANVMNVLVKSRG</sequence>
<dbReference type="InterPro" id="IPR024741">
    <property type="entry name" value="Condensin2_G2"/>
</dbReference>
<gene>
    <name evidence="2" type="ORF">IV203_009881</name>
</gene>
<feature type="region of interest" description="Disordered" evidence="1">
    <location>
        <begin position="1018"/>
        <end position="1060"/>
    </location>
</feature>
<reference evidence="2" key="1">
    <citation type="journal article" date="2021" name="Sci. Rep.">
        <title>Diploid genomic architecture of Nitzschia inconspicua, an elite biomass production diatom.</title>
        <authorList>
            <person name="Oliver A."/>
            <person name="Podell S."/>
            <person name="Pinowska A."/>
            <person name="Traller J.C."/>
            <person name="Smith S.R."/>
            <person name="McClure R."/>
            <person name="Beliaev A."/>
            <person name="Bohutskyi P."/>
            <person name="Hill E.A."/>
            <person name="Rabines A."/>
            <person name="Zheng H."/>
            <person name="Allen L.Z."/>
            <person name="Kuo A."/>
            <person name="Grigoriev I.V."/>
            <person name="Allen A.E."/>
            <person name="Hazlebeck D."/>
            <person name="Allen E.E."/>
        </authorList>
    </citation>
    <scope>NUCLEOTIDE SEQUENCE</scope>
    <source>
        <strain evidence="2">Hildebrandi</strain>
    </source>
</reference>
<dbReference type="OrthoDB" id="10062843at2759"/>